<dbReference type="Proteomes" id="UP000244223">
    <property type="component" value="Unassembled WGS sequence"/>
</dbReference>
<dbReference type="OrthoDB" id="9027267at2"/>
<organism evidence="2 3">
    <name type="scientific">Agitococcus lubricus</name>
    <dbReference type="NCBI Taxonomy" id="1077255"/>
    <lineage>
        <taxon>Bacteria</taxon>
        <taxon>Pseudomonadati</taxon>
        <taxon>Pseudomonadota</taxon>
        <taxon>Gammaproteobacteria</taxon>
        <taxon>Moraxellales</taxon>
        <taxon>Moraxellaceae</taxon>
        <taxon>Agitococcus</taxon>
    </lineage>
</organism>
<comment type="caution">
    <text evidence="2">The sequence shown here is derived from an EMBL/GenBank/DDBJ whole genome shotgun (WGS) entry which is preliminary data.</text>
</comment>
<protein>
    <submittedName>
        <fullName evidence="2">Uncharacterized protein</fullName>
    </submittedName>
</protein>
<gene>
    <name evidence="2" type="ORF">C8N29_1387</name>
</gene>
<dbReference type="RefSeq" id="WP_107867094.1">
    <property type="nucleotide sequence ID" value="NZ_QAON01000038.1"/>
</dbReference>
<feature type="region of interest" description="Disordered" evidence="1">
    <location>
        <begin position="1"/>
        <end position="27"/>
    </location>
</feature>
<evidence type="ECO:0000313" key="3">
    <source>
        <dbReference type="Proteomes" id="UP000244223"/>
    </source>
</evidence>
<dbReference type="EMBL" id="QAON01000038">
    <property type="protein sequence ID" value="PTQ86557.1"/>
    <property type="molecule type" value="Genomic_DNA"/>
</dbReference>
<accession>A0A2T5IRX0</accession>
<name>A0A2T5IRX0_9GAMM</name>
<evidence type="ECO:0000313" key="2">
    <source>
        <dbReference type="EMBL" id="PTQ86557.1"/>
    </source>
</evidence>
<sequence>MSKQQQSLMKFDPATGDEKPYPSHAEQWRDWHGHGTAWLFNPWTGQRRDARLVGTDTTGHLIIPPDEPIYAADD</sequence>
<dbReference type="AlphaFoldDB" id="A0A2T5IRX0"/>
<evidence type="ECO:0000256" key="1">
    <source>
        <dbReference type="SAM" id="MobiDB-lite"/>
    </source>
</evidence>
<keyword evidence="3" id="KW-1185">Reference proteome</keyword>
<feature type="compositionally biased region" description="Basic and acidic residues" evidence="1">
    <location>
        <begin position="16"/>
        <end position="27"/>
    </location>
</feature>
<reference evidence="2 3" key="1">
    <citation type="submission" date="2018-04" db="EMBL/GenBank/DDBJ databases">
        <title>Genomic Encyclopedia of Archaeal and Bacterial Type Strains, Phase II (KMG-II): from individual species to whole genera.</title>
        <authorList>
            <person name="Goeker M."/>
        </authorList>
    </citation>
    <scope>NUCLEOTIDE SEQUENCE [LARGE SCALE GENOMIC DNA]</scope>
    <source>
        <strain evidence="2 3">DSM 5822</strain>
    </source>
</reference>
<proteinExistence type="predicted"/>